<accession>A0ABW1RA63</accession>
<sequence>MNKKMNRSNNSNADIFGISIPTIEVSKTKLDSHRTVAIALSELEQQLDYLAKTMTRSNKIMKHLVTKNGKAISPDYADLLMDYSDFAEYLNTYRLSVHHDCLNANFFLLLEGKA</sequence>
<reference evidence="2" key="1">
    <citation type="journal article" date="2019" name="Int. J. Syst. Evol. Microbiol.">
        <title>The Global Catalogue of Microorganisms (GCM) 10K type strain sequencing project: providing services to taxonomists for standard genome sequencing and annotation.</title>
        <authorList>
            <consortium name="The Broad Institute Genomics Platform"/>
            <consortium name="The Broad Institute Genome Sequencing Center for Infectious Disease"/>
            <person name="Wu L."/>
            <person name="Ma J."/>
        </authorList>
    </citation>
    <scope>NUCLEOTIDE SEQUENCE [LARGE SCALE GENOMIC DNA]</scope>
    <source>
        <strain evidence="2">CCM 8932</strain>
    </source>
</reference>
<dbReference type="EMBL" id="JBHSSD010000057">
    <property type="protein sequence ID" value="MFC6165692.1"/>
    <property type="molecule type" value="Genomic_DNA"/>
</dbReference>
<evidence type="ECO:0000313" key="2">
    <source>
        <dbReference type="Proteomes" id="UP001596253"/>
    </source>
</evidence>
<dbReference type="RefSeq" id="WP_137639887.1">
    <property type="nucleotide sequence ID" value="NZ_BJDK01000011.1"/>
</dbReference>
<keyword evidence="2" id="KW-1185">Reference proteome</keyword>
<dbReference type="Proteomes" id="UP001596253">
    <property type="component" value="Unassembled WGS sequence"/>
</dbReference>
<evidence type="ECO:0000313" key="1">
    <source>
        <dbReference type="EMBL" id="MFC6165692.1"/>
    </source>
</evidence>
<comment type="caution">
    <text evidence="1">The sequence shown here is derived from an EMBL/GenBank/DDBJ whole genome shotgun (WGS) entry which is preliminary data.</text>
</comment>
<proteinExistence type="predicted"/>
<gene>
    <name evidence="1" type="ORF">ACFP3T_13565</name>
</gene>
<name>A0ABW1RA63_9LACO</name>
<organism evidence="1 2">
    <name type="scientific">Lactiplantibacillus dongliensis</name>
    <dbReference type="NCBI Taxonomy" id="2559919"/>
    <lineage>
        <taxon>Bacteria</taxon>
        <taxon>Bacillati</taxon>
        <taxon>Bacillota</taxon>
        <taxon>Bacilli</taxon>
        <taxon>Lactobacillales</taxon>
        <taxon>Lactobacillaceae</taxon>
        <taxon>Lactiplantibacillus</taxon>
    </lineage>
</organism>
<protein>
    <submittedName>
        <fullName evidence="1">Uncharacterized protein</fullName>
    </submittedName>
</protein>